<protein>
    <recommendedName>
        <fullName evidence="5">ER membrane protein complex subunit 10</fullName>
    </recommendedName>
</protein>
<proteinExistence type="predicted"/>
<feature type="compositionally biased region" description="Polar residues" evidence="1">
    <location>
        <begin position="140"/>
        <end position="149"/>
    </location>
</feature>
<dbReference type="AlphaFoldDB" id="A0AAV5QMT4"/>
<dbReference type="EMBL" id="BTFZ01000011">
    <property type="protein sequence ID" value="GMM36098.1"/>
    <property type="molecule type" value="Genomic_DNA"/>
</dbReference>
<gene>
    <name evidence="3" type="ORF">DASC09_034230</name>
</gene>
<accession>A0AAV5QMT4</accession>
<dbReference type="Proteomes" id="UP001360560">
    <property type="component" value="Unassembled WGS sequence"/>
</dbReference>
<feature type="region of interest" description="Disordered" evidence="1">
    <location>
        <begin position="140"/>
        <end position="159"/>
    </location>
</feature>
<evidence type="ECO:0000256" key="1">
    <source>
        <dbReference type="SAM" id="MobiDB-lite"/>
    </source>
</evidence>
<keyword evidence="4" id="KW-1185">Reference proteome</keyword>
<dbReference type="GeneID" id="90074073"/>
<evidence type="ECO:0008006" key="5">
    <source>
        <dbReference type="Google" id="ProtNLM"/>
    </source>
</evidence>
<evidence type="ECO:0000313" key="4">
    <source>
        <dbReference type="Proteomes" id="UP001360560"/>
    </source>
</evidence>
<evidence type="ECO:0000313" key="3">
    <source>
        <dbReference type="EMBL" id="GMM36098.1"/>
    </source>
</evidence>
<sequence length="234" mass="26103">MMSQLTLTFICFLLSTFSSLIAAVDLDSIITTPIYIKSLTTDNVEKFGDLHYDKTSDSGIFNPELDVISIANEKQTFSLEGFDDDKVCIGLKDEVEELNCFSFKKISNPVKGKFIIHTNTKNIPYFFDFIVETENLQSSQKAQRVTSSKGRGKSAQKEDDSLIPVVVEKVSLGVRPTLKSPEIKEKKTKEQVAKEKIEGDKTFFQKYWMYLLPIAIMVMFGGGGDSNAAAPAPK</sequence>
<comment type="caution">
    <text evidence="3">The sequence shown here is derived from an EMBL/GenBank/DDBJ whole genome shotgun (WGS) entry which is preliminary data.</text>
</comment>
<feature type="chain" id="PRO_5043943979" description="ER membrane protein complex subunit 10" evidence="2">
    <location>
        <begin position="24"/>
        <end position="234"/>
    </location>
</feature>
<reference evidence="3 4" key="1">
    <citation type="journal article" date="2023" name="Elife">
        <title>Identification of key yeast species and microbe-microbe interactions impacting larval growth of Drosophila in the wild.</title>
        <authorList>
            <person name="Mure A."/>
            <person name="Sugiura Y."/>
            <person name="Maeda R."/>
            <person name="Honda K."/>
            <person name="Sakurai N."/>
            <person name="Takahashi Y."/>
            <person name="Watada M."/>
            <person name="Katoh T."/>
            <person name="Gotoh A."/>
            <person name="Gotoh Y."/>
            <person name="Taniguchi I."/>
            <person name="Nakamura K."/>
            <person name="Hayashi T."/>
            <person name="Katayama T."/>
            <person name="Uemura T."/>
            <person name="Hattori Y."/>
        </authorList>
    </citation>
    <scope>NUCLEOTIDE SEQUENCE [LARGE SCALE GENOMIC DNA]</scope>
    <source>
        <strain evidence="3 4">SC-9</strain>
    </source>
</reference>
<dbReference type="RefSeq" id="XP_064853094.1">
    <property type="nucleotide sequence ID" value="XM_064997022.1"/>
</dbReference>
<keyword evidence="2" id="KW-0732">Signal</keyword>
<name>A0AAV5QMT4_9ASCO</name>
<feature type="signal peptide" evidence="2">
    <location>
        <begin position="1"/>
        <end position="23"/>
    </location>
</feature>
<dbReference type="Pfam" id="PF21203">
    <property type="entry name" value="ECM10"/>
    <property type="match status" value="1"/>
</dbReference>
<organism evidence="3 4">
    <name type="scientific">Saccharomycopsis crataegensis</name>
    <dbReference type="NCBI Taxonomy" id="43959"/>
    <lineage>
        <taxon>Eukaryota</taxon>
        <taxon>Fungi</taxon>
        <taxon>Dikarya</taxon>
        <taxon>Ascomycota</taxon>
        <taxon>Saccharomycotina</taxon>
        <taxon>Saccharomycetes</taxon>
        <taxon>Saccharomycopsidaceae</taxon>
        <taxon>Saccharomycopsis</taxon>
    </lineage>
</organism>
<evidence type="ECO:0000256" key="2">
    <source>
        <dbReference type="SAM" id="SignalP"/>
    </source>
</evidence>